<evidence type="ECO:0000313" key="3">
    <source>
        <dbReference type="EMBL" id="JAS74925.1"/>
    </source>
</evidence>
<proteinExistence type="predicted"/>
<accession>A0A1B6I0T6</accession>
<feature type="domain" description="PDZ" evidence="2">
    <location>
        <begin position="431"/>
        <end position="504"/>
    </location>
</feature>
<dbReference type="InterPro" id="IPR001478">
    <property type="entry name" value="PDZ"/>
</dbReference>
<feature type="compositionally biased region" description="Polar residues" evidence="1">
    <location>
        <begin position="92"/>
        <end position="103"/>
    </location>
</feature>
<dbReference type="AlphaFoldDB" id="A0A1B6I0T6"/>
<dbReference type="EMBL" id="GECU01032781">
    <property type="protein sequence ID" value="JAS74925.1"/>
    <property type="molecule type" value="Transcribed_RNA"/>
</dbReference>
<evidence type="ECO:0000259" key="2">
    <source>
        <dbReference type="PROSITE" id="PS50106"/>
    </source>
</evidence>
<dbReference type="SMART" id="SM00228">
    <property type="entry name" value="PDZ"/>
    <property type="match status" value="1"/>
</dbReference>
<dbReference type="PANTHER" id="PTHR48484">
    <property type="entry name" value="PRO-INTERLEUKIN-16"/>
    <property type="match status" value="1"/>
</dbReference>
<dbReference type="Gene3D" id="2.30.42.10">
    <property type="match status" value="1"/>
</dbReference>
<gene>
    <name evidence="4" type="ORF">g.30061</name>
    <name evidence="5" type="ORF">g.30063</name>
    <name evidence="3" type="ORF">g.30065</name>
</gene>
<evidence type="ECO:0000256" key="1">
    <source>
        <dbReference type="SAM" id="MobiDB-lite"/>
    </source>
</evidence>
<dbReference type="EMBL" id="GECU01027167">
    <property type="protein sequence ID" value="JAS80539.1"/>
    <property type="molecule type" value="Transcribed_RNA"/>
</dbReference>
<protein>
    <recommendedName>
        <fullName evidence="2">PDZ domain-containing protein</fullName>
    </recommendedName>
</protein>
<feature type="region of interest" description="Disordered" evidence="1">
    <location>
        <begin position="86"/>
        <end position="135"/>
    </location>
</feature>
<feature type="compositionally biased region" description="Polar residues" evidence="1">
    <location>
        <begin position="379"/>
        <end position="390"/>
    </location>
</feature>
<feature type="compositionally biased region" description="Low complexity" evidence="1">
    <location>
        <begin position="239"/>
        <end position="251"/>
    </location>
</feature>
<evidence type="ECO:0000313" key="5">
    <source>
        <dbReference type="EMBL" id="JAS98159.1"/>
    </source>
</evidence>
<dbReference type="PROSITE" id="PS50106">
    <property type="entry name" value="PDZ"/>
    <property type="match status" value="1"/>
</dbReference>
<dbReference type="GO" id="GO:0005125">
    <property type="term" value="F:cytokine activity"/>
    <property type="evidence" value="ECO:0007669"/>
    <property type="project" value="InterPro"/>
</dbReference>
<dbReference type="Pfam" id="PF00595">
    <property type="entry name" value="PDZ"/>
    <property type="match status" value="1"/>
</dbReference>
<dbReference type="SUPFAM" id="SSF50156">
    <property type="entry name" value="PDZ domain-like"/>
    <property type="match status" value="1"/>
</dbReference>
<feature type="compositionally biased region" description="Basic and acidic residues" evidence="1">
    <location>
        <begin position="184"/>
        <end position="199"/>
    </location>
</feature>
<dbReference type="PANTHER" id="PTHR48484:SF2">
    <property type="entry name" value="PRO-INTERLEUKIN-16"/>
    <property type="match status" value="1"/>
</dbReference>
<dbReference type="InterPro" id="IPR036034">
    <property type="entry name" value="PDZ_sf"/>
</dbReference>
<dbReference type="InterPro" id="IPR055287">
    <property type="entry name" value="IL-16-like"/>
</dbReference>
<sequence length="533" mass="59164">MVLFRQHHGEANGAVPRLLRVSPLRHSFRVTTSTMEDPAYSSDADSTISVPDFGSQDLDPDKKDLSVWNKSLSQRWRRLRRRCSSFTSSSSHNHTLGTETLLSPDQPRARVVSPRPPRGASPEPWSAPDTPKTNKMLPDVQHLLRSKLNRIHDGLRKSRTFSVHEVQSSQQPTFYVPSPLNGCRKSESDSELDDFHEARLASLPPLFPGKDRCKPPSTCSSGRGSGTPTEDLDRRSNHSNRSSVSSSASGNKRYEPGLSEWDHGYHSIEGTVGLEEYYKDSCKGRKNRVSFAVEGSSIRPGEFASDHECEEYPDIRNQPKTRSCRRWSQADTLALQRFVIGGAVSRREPSPASRDAGPPSLHLTPSPSPDRNLRLSKIPTRSSGDLQRQPQPRHKLIEEVDERDCEEDDESSKFCTLPRGGGKGASFTILTARFIKGPGHKGLGFSIVGGRDSPKGSMGIYVKTVFPHGQAADGNMLKEGDEILAVNNKALHGLSHQEAINVFKHIKTGEVVLHVGRRISKRRREPCMRPQVA</sequence>
<dbReference type="EMBL" id="GECU01009547">
    <property type="protein sequence ID" value="JAS98159.1"/>
    <property type="molecule type" value="Transcribed_RNA"/>
</dbReference>
<organism evidence="4">
    <name type="scientific">Homalodisca liturata</name>
    <dbReference type="NCBI Taxonomy" id="320908"/>
    <lineage>
        <taxon>Eukaryota</taxon>
        <taxon>Metazoa</taxon>
        <taxon>Ecdysozoa</taxon>
        <taxon>Arthropoda</taxon>
        <taxon>Hexapoda</taxon>
        <taxon>Insecta</taxon>
        <taxon>Pterygota</taxon>
        <taxon>Neoptera</taxon>
        <taxon>Paraneoptera</taxon>
        <taxon>Hemiptera</taxon>
        <taxon>Auchenorrhyncha</taxon>
        <taxon>Membracoidea</taxon>
        <taxon>Cicadellidae</taxon>
        <taxon>Cicadellinae</taxon>
        <taxon>Proconiini</taxon>
        <taxon>Homalodisca</taxon>
    </lineage>
</organism>
<reference evidence="4" key="1">
    <citation type="submission" date="2015-11" db="EMBL/GenBank/DDBJ databases">
        <title>De novo transcriptome assembly of four potential Pierce s Disease insect vectors from Arizona vineyards.</title>
        <authorList>
            <person name="Tassone E.E."/>
        </authorList>
    </citation>
    <scope>NUCLEOTIDE SEQUENCE</scope>
</reference>
<feature type="compositionally biased region" description="Basic and acidic residues" evidence="1">
    <location>
        <begin position="252"/>
        <end position="262"/>
    </location>
</feature>
<feature type="region of interest" description="Disordered" evidence="1">
    <location>
        <begin position="344"/>
        <end position="403"/>
    </location>
</feature>
<name>A0A1B6I0T6_9HEMI</name>
<dbReference type="GO" id="GO:0050930">
    <property type="term" value="P:induction of positive chemotaxis"/>
    <property type="evidence" value="ECO:0007669"/>
    <property type="project" value="InterPro"/>
</dbReference>
<dbReference type="CDD" id="cd06759">
    <property type="entry name" value="PDZ3_PDZD2-PDZ1_hPro-IL-16-like"/>
    <property type="match status" value="1"/>
</dbReference>
<feature type="region of interest" description="Disordered" evidence="1">
    <location>
        <begin position="162"/>
        <end position="262"/>
    </location>
</feature>
<feature type="compositionally biased region" description="Polar residues" evidence="1">
    <location>
        <begin position="217"/>
        <end position="228"/>
    </location>
</feature>
<evidence type="ECO:0000313" key="4">
    <source>
        <dbReference type="EMBL" id="JAS80539.1"/>
    </source>
</evidence>